<dbReference type="GO" id="GO:0016787">
    <property type="term" value="F:hydrolase activity"/>
    <property type="evidence" value="ECO:0007669"/>
    <property type="project" value="UniProtKB-KW"/>
</dbReference>
<dbReference type="Proteomes" id="UP000237822">
    <property type="component" value="Unassembled WGS sequence"/>
</dbReference>
<evidence type="ECO:0000313" key="2">
    <source>
        <dbReference type="Proteomes" id="UP000237822"/>
    </source>
</evidence>
<reference evidence="1 2" key="1">
    <citation type="submission" date="2018-03" db="EMBL/GenBank/DDBJ databases">
        <title>Genomic Encyclopedia of Archaeal and Bacterial Type Strains, Phase II (KMG-II): from individual species to whole genera.</title>
        <authorList>
            <person name="Goeker M."/>
        </authorList>
    </citation>
    <scope>NUCLEOTIDE SEQUENCE [LARGE SCALE GENOMIC DNA]</scope>
    <source>
        <strain evidence="1 2">ATCC BAA-1496</strain>
    </source>
</reference>
<dbReference type="OrthoDB" id="9797415at2"/>
<dbReference type="AlphaFoldDB" id="A0A2T0UTM3"/>
<proteinExistence type="predicted"/>
<protein>
    <submittedName>
        <fullName evidence="1">Putative hydrolase of the HAD superfamily</fullName>
    </submittedName>
</protein>
<dbReference type="Gene3D" id="3.40.50.1000">
    <property type="entry name" value="HAD superfamily/HAD-like"/>
    <property type="match status" value="1"/>
</dbReference>
<accession>A0A2T0UTM3</accession>
<name>A0A2T0UTM3_9MICO</name>
<dbReference type="InterPro" id="IPR036412">
    <property type="entry name" value="HAD-like_sf"/>
</dbReference>
<dbReference type="EMBL" id="PVTI01000006">
    <property type="protein sequence ID" value="PRY61275.1"/>
    <property type="molecule type" value="Genomic_DNA"/>
</dbReference>
<gene>
    <name evidence="1" type="ORF">BCF74_10623</name>
</gene>
<organism evidence="1 2">
    <name type="scientific">Knoellia remsis</name>
    <dbReference type="NCBI Taxonomy" id="407159"/>
    <lineage>
        <taxon>Bacteria</taxon>
        <taxon>Bacillati</taxon>
        <taxon>Actinomycetota</taxon>
        <taxon>Actinomycetes</taxon>
        <taxon>Micrococcales</taxon>
        <taxon>Intrasporangiaceae</taxon>
        <taxon>Knoellia</taxon>
    </lineage>
</organism>
<evidence type="ECO:0000313" key="1">
    <source>
        <dbReference type="EMBL" id="PRY61275.1"/>
    </source>
</evidence>
<dbReference type="SUPFAM" id="SSF56784">
    <property type="entry name" value="HAD-like"/>
    <property type="match status" value="1"/>
</dbReference>
<keyword evidence="2" id="KW-1185">Reference proteome</keyword>
<sequence>MIKVLLVDHVDDDVRDVVDDARATMQVLLLTDSTVGADAAVRGSDAVDGVVSGAELGLARPDPDLFSAIALREGLLLGELAVVDSAPEMIAAAEMLGIRSHLYAGRAGLREFVAGLSG</sequence>
<dbReference type="InterPro" id="IPR023214">
    <property type="entry name" value="HAD_sf"/>
</dbReference>
<keyword evidence="1" id="KW-0378">Hydrolase</keyword>
<comment type="caution">
    <text evidence="1">The sequence shown here is derived from an EMBL/GenBank/DDBJ whole genome shotgun (WGS) entry which is preliminary data.</text>
</comment>
<dbReference type="RefSeq" id="WP_106296886.1">
    <property type="nucleotide sequence ID" value="NZ_PVTI01000006.1"/>
</dbReference>